<evidence type="ECO:0000256" key="1">
    <source>
        <dbReference type="SAM" id="MobiDB-lite"/>
    </source>
</evidence>
<reference evidence="2" key="1">
    <citation type="submission" date="2023-03" db="EMBL/GenBank/DDBJ databases">
        <title>Emydomyces testavorans Genome Sequence.</title>
        <authorList>
            <person name="Hoyer L."/>
        </authorList>
    </citation>
    <scope>NUCLEOTIDE SEQUENCE</scope>
    <source>
        <strain evidence="2">16-2883</strain>
    </source>
</reference>
<name>A0AAF0IKF1_9EURO</name>
<protein>
    <submittedName>
        <fullName evidence="2">Uncharacterized protein</fullName>
    </submittedName>
</protein>
<proteinExistence type="predicted"/>
<accession>A0AAF0IKF1</accession>
<keyword evidence="3" id="KW-1185">Reference proteome</keyword>
<dbReference type="InterPro" id="IPR043519">
    <property type="entry name" value="NT_sf"/>
</dbReference>
<gene>
    <name evidence="2" type="ORF">PRK78_006383</name>
</gene>
<organism evidence="2 3">
    <name type="scientific">Emydomyces testavorans</name>
    <dbReference type="NCBI Taxonomy" id="2070801"/>
    <lineage>
        <taxon>Eukaryota</taxon>
        <taxon>Fungi</taxon>
        <taxon>Dikarya</taxon>
        <taxon>Ascomycota</taxon>
        <taxon>Pezizomycotina</taxon>
        <taxon>Eurotiomycetes</taxon>
        <taxon>Eurotiomycetidae</taxon>
        <taxon>Onygenales</taxon>
        <taxon>Nannizziopsiaceae</taxon>
        <taxon>Emydomyces</taxon>
    </lineage>
</organism>
<evidence type="ECO:0000313" key="3">
    <source>
        <dbReference type="Proteomes" id="UP001219355"/>
    </source>
</evidence>
<evidence type="ECO:0000313" key="2">
    <source>
        <dbReference type="EMBL" id="WEW60895.1"/>
    </source>
</evidence>
<dbReference type="AlphaFoldDB" id="A0AAF0IKF1"/>
<dbReference type="Proteomes" id="UP001219355">
    <property type="component" value="Chromosome 4"/>
</dbReference>
<sequence>MCWVGGDFKKSHKTPKAHDGKDQNAAPRIPLRPRREMMTPGTISPGDLGNVSRVINHRLKGNKYAFIGGVACSLLGSTRATHDFDIVVPNGTKDKILSTLAKDKSCFGTAEGGIWVRIDHRRYNLDIIEPKQIGQTFDGHEVVDVRGVKVLKPEKLLDYKRDSYETRDRARVQSLDNDVRDIAFLNEYLTERS</sequence>
<dbReference type="EMBL" id="CP120630">
    <property type="protein sequence ID" value="WEW60895.1"/>
    <property type="molecule type" value="Genomic_DNA"/>
</dbReference>
<dbReference type="SUPFAM" id="SSF81301">
    <property type="entry name" value="Nucleotidyltransferase"/>
    <property type="match status" value="1"/>
</dbReference>
<feature type="region of interest" description="Disordered" evidence="1">
    <location>
        <begin position="1"/>
        <end position="29"/>
    </location>
</feature>
<dbReference type="Gene3D" id="3.30.460.40">
    <property type="match status" value="1"/>
</dbReference>